<reference evidence="8 9" key="1">
    <citation type="journal article" date="2012" name="J. Bacteriol.">
        <title>De Novo Genome Project of Cupriavidus basilensis OR16.</title>
        <authorList>
            <person name="Cserhati M."/>
            <person name="Kriszt B."/>
            <person name="Szoboszlay S."/>
            <person name="Toth A."/>
            <person name="Szabo I."/>
            <person name="Tancsics A."/>
            <person name="Nagy I."/>
            <person name="Horvath B."/>
            <person name="Nagy I."/>
            <person name="Kukolya J."/>
        </authorList>
    </citation>
    <scope>NUCLEOTIDE SEQUENCE [LARGE SCALE GENOMIC DNA]</scope>
    <source>
        <strain evidence="8 9">OR16</strain>
    </source>
</reference>
<evidence type="ECO:0000256" key="7">
    <source>
        <dbReference type="RuleBase" id="RU000382"/>
    </source>
</evidence>
<dbReference type="EMBL" id="AHJE01000002">
    <property type="protein sequence ID" value="EHP44785.1"/>
    <property type="molecule type" value="Genomic_DNA"/>
</dbReference>
<dbReference type="Pfam" id="PF00282">
    <property type="entry name" value="Pyridoxal_deC"/>
    <property type="match status" value="1"/>
</dbReference>
<gene>
    <name evidence="8" type="ORF">OR16_00605</name>
</gene>
<comment type="similarity">
    <text evidence="2 7">Belongs to the group II decarboxylase family.</text>
</comment>
<dbReference type="InterPro" id="IPR002129">
    <property type="entry name" value="PyrdxlP-dep_de-COase"/>
</dbReference>
<accession>H1RY12</accession>
<dbReference type="PATRIC" id="fig|1127483.3.peg.129"/>
<evidence type="ECO:0000313" key="8">
    <source>
        <dbReference type="EMBL" id="EHP44785.1"/>
    </source>
</evidence>
<dbReference type="InterPro" id="IPR015422">
    <property type="entry name" value="PyrdxlP-dep_Trfase_small"/>
</dbReference>
<dbReference type="AlphaFoldDB" id="H1RY12"/>
<dbReference type="GO" id="GO:0005737">
    <property type="term" value="C:cytoplasm"/>
    <property type="evidence" value="ECO:0007669"/>
    <property type="project" value="TreeGrafter"/>
</dbReference>
<dbReference type="GO" id="GO:0030170">
    <property type="term" value="F:pyridoxal phosphate binding"/>
    <property type="evidence" value="ECO:0007669"/>
    <property type="project" value="InterPro"/>
</dbReference>
<organism evidence="8 9">
    <name type="scientific">Cupriavidus basilensis OR16</name>
    <dbReference type="NCBI Taxonomy" id="1127483"/>
    <lineage>
        <taxon>Bacteria</taxon>
        <taxon>Pseudomonadati</taxon>
        <taxon>Pseudomonadota</taxon>
        <taxon>Betaproteobacteria</taxon>
        <taxon>Burkholderiales</taxon>
        <taxon>Burkholderiaceae</taxon>
        <taxon>Cupriavidus</taxon>
    </lineage>
</organism>
<feature type="modified residue" description="N6-(pyridoxal phosphate)lysine" evidence="6">
    <location>
        <position position="311"/>
    </location>
</feature>
<dbReference type="Proteomes" id="UP000005808">
    <property type="component" value="Unassembled WGS sequence"/>
</dbReference>
<evidence type="ECO:0000256" key="6">
    <source>
        <dbReference type="PIRSR" id="PIRSR602129-50"/>
    </source>
</evidence>
<dbReference type="PANTHER" id="PTHR45677:SF8">
    <property type="entry name" value="CYSTEINE SULFINIC ACID DECARBOXYLASE"/>
    <property type="match status" value="1"/>
</dbReference>
<evidence type="ECO:0000256" key="5">
    <source>
        <dbReference type="ARBA" id="ARBA00023239"/>
    </source>
</evidence>
<comment type="caution">
    <text evidence="8">The sequence shown here is derived from an EMBL/GenBank/DDBJ whole genome shotgun (WGS) entry which is preliminary data.</text>
</comment>
<keyword evidence="5 7" id="KW-0456">Lyase</keyword>
<evidence type="ECO:0000256" key="3">
    <source>
        <dbReference type="ARBA" id="ARBA00022793"/>
    </source>
</evidence>
<dbReference type="GO" id="GO:0016831">
    <property type="term" value="F:carboxy-lyase activity"/>
    <property type="evidence" value="ECO:0007669"/>
    <property type="project" value="UniProtKB-KW"/>
</dbReference>
<name>H1RY12_9BURK</name>
<evidence type="ECO:0000256" key="1">
    <source>
        <dbReference type="ARBA" id="ARBA00001933"/>
    </source>
</evidence>
<dbReference type="Gene3D" id="3.90.1150.10">
    <property type="entry name" value="Aspartate Aminotransferase, domain 1"/>
    <property type="match status" value="1"/>
</dbReference>
<keyword evidence="3" id="KW-0210">Decarboxylase</keyword>
<dbReference type="SUPFAM" id="SSF53383">
    <property type="entry name" value="PLP-dependent transferases"/>
    <property type="match status" value="1"/>
</dbReference>
<dbReference type="RefSeq" id="WP_006156018.1">
    <property type="nucleotide sequence ID" value="NZ_AHJE01000002.1"/>
</dbReference>
<dbReference type="Gene3D" id="3.40.640.10">
    <property type="entry name" value="Type I PLP-dependent aspartate aminotransferase-like (Major domain)"/>
    <property type="match status" value="1"/>
</dbReference>
<dbReference type="PANTHER" id="PTHR45677">
    <property type="entry name" value="GLUTAMATE DECARBOXYLASE-RELATED"/>
    <property type="match status" value="1"/>
</dbReference>
<evidence type="ECO:0000256" key="4">
    <source>
        <dbReference type="ARBA" id="ARBA00022898"/>
    </source>
</evidence>
<dbReference type="OrthoDB" id="9803665at2"/>
<keyword evidence="4 6" id="KW-0663">Pyridoxal phosphate</keyword>
<comment type="cofactor">
    <cofactor evidence="1 6 7">
        <name>pyridoxal 5'-phosphate</name>
        <dbReference type="ChEBI" id="CHEBI:597326"/>
    </cofactor>
</comment>
<protein>
    <submittedName>
        <fullName evidence="8">Group II decarboxylase</fullName>
    </submittedName>
</protein>
<dbReference type="InterPro" id="IPR015421">
    <property type="entry name" value="PyrdxlP-dep_Trfase_major"/>
</dbReference>
<evidence type="ECO:0000313" key="9">
    <source>
        <dbReference type="Proteomes" id="UP000005808"/>
    </source>
</evidence>
<dbReference type="InterPro" id="IPR015424">
    <property type="entry name" value="PyrdxlP-dep_Trfase"/>
</dbReference>
<proteinExistence type="inferred from homology"/>
<dbReference type="GO" id="GO:0019752">
    <property type="term" value="P:carboxylic acid metabolic process"/>
    <property type="evidence" value="ECO:0007669"/>
    <property type="project" value="InterPro"/>
</dbReference>
<evidence type="ECO:0000256" key="2">
    <source>
        <dbReference type="ARBA" id="ARBA00009533"/>
    </source>
</evidence>
<sequence>MSLNHLTSWAADSERDWAEQIDGLIRQHRLEKAPPEGPLSDICKIPQIPRQAMALNPYLERLQQDGLAGAARMHHGRCLGHMTSPLPGFMPQLARLVASLNQNLMKTESSGRLTTLEKRTLLMLHRAVFDLKECDYAAMEADSQSTPGLVTSGGTVANVSAMWCARKRSLDGPDGWWREMQCQGYRGAVVIGSQLMHYSFEKAMDLLGLGANSLLKVDVDQNGAMRLDLLDEVLSACHARRRKVLAIVGIAGSTDFGSIDPLEELAKRARMENAHFHVDAAWGGPLLFSDKHADLLCGIEAADTVTLDAHKQLLTPVGCGVLLYRECHLSRTLMTTAPYAVRPGSADAGRFTLEGSRPANVIYLHAVLHLIGRRGFAHLIEHSFERARALARRISARRELELLLEPVSNLVVFRYLPEHCRSGTSSACETAINELNTRLHKEMRRSGCAFLSRTERAVPGRHGPLTVMLRAVMYNPLCELDDVEPLLQEVITTGKKVEALGLAKPHVMERIDG</sequence>